<dbReference type="InterPro" id="IPR039262">
    <property type="entry name" value="DTWD2/TAPT"/>
</dbReference>
<evidence type="ECO:0000256" key="3">
    <source>
        <dbReference type="ARBA" id="ARBA00022691"/>
    </source>
</evidence>
<evidence type="ECO:0000259" key="5">
    <source>
        <dbReference type="SMART" id="SM01144"/>
    </source>
</evidence>
<reference evidence="6" key="1">
    <citation type="submission" date="2021-12" db="EMBL/GenBank/DDBJ databases">
        <authorList>
            <person name="Rodrigo-Torres L."/>
            <person name="Arahal R. D."/>
            <person name="Lucena T."/>
        </authorList>
    </citation>
    <scope>NUCLEOTIDE SEQUENCE</scope>
    <source>
        <strain evidence="6">CECT 8226</strain>
    </source>
</reference>
<keyword evidence="7" id="KW-1185">Reference proteome</keyword>
<protein>
    <recommendedName>
        <fullName evidence="1">tRNA-uridine aminocarboxypropyltransferase</fullName>
        <ecNumber evidence="1">2.5.1.25</ecNumber>
    </recommendedName>
</protein>
<dbReference type="Proteomes" id="UP000838160">
    <property type="component" value="Unassembled WGS sequence"/>
</dbReference>
<evidence type="ECO:0000256" key="1">
    <source>
        <dbReference type="ARBA" id="ARBA00012386"/>
    </source>
</evidence>
<sequence>MRRHTFHTLYQQRLAAATKPFNARGAKVQRCPYCHIATKYCICEFQPDIESPFAVVLLVADAEILKPSNTGKLILDTIKQGYCFPWQRIEVADDFLELLKDPTYQPIIVFPEEYVEDKQRLIAPQPASLTTNKTPLFIFLDGSWREARRMFRKSPYLDALPVCSIKPEFVSNYVMRKSDNQDHLATAEVASLVFEQFGGQQEAEVLKHWFAAFRESYMLSKTRIAPDESRPQLGAYTQFIQQLP</sequence>
<organism evidence="6 7">
    <name type="scientific">Vibrio hippocampi</name>
    <dbReference type="NCBI Taxonomy" id="654686"/>
    <lineage>
        <taxon>Bacteria</taxon>
        <taxon>Pseudomonadati</taxon>
        <taxon>Pseudomonadota</taxon>
        <taxon>Gammaproteobacteria</taxon>
        <taxon>Vibrionales</taxon>
        <taxon>Vibrionaceae</taxon>
        <taxon>Vibrio</taxon>
    </lineage>
</organism>
<dbReference type="EC" id="2.5.1.25" evidence="1"/>
<keyword evidence="4" id="KW-0819">tRNA processing</keyword>
<evidence type="ECO:0000313" key="6">
    <source>
        <dbReference type="EMBL" id="CAH0525897.1"/>
    </source>
</evidence>
<name>A0ABM8ZGV0_9VIBR</name>
<evidence type="ECO:0000313" key="7">
    <source>
        <dbReference type="Proteomes" id="UP000838160"/>
    </source>
</evidence>
<keyword evidence="2" id="KW-0808">Transferase</keyword>
<evidence type="ECO:0000256" key="2">
    <source>
        <dbReference type="ARBA" id="ARBA00022679"/>
    </source>
</evidence>
<gene>
    <name evidence="6" type="ORF">VHP8226_01389</name>
</gene>
<keyword evidence="3" id="KW-0949">S-adenosyl-L-methionine</keyword>
<dbReference type="EMBL" id="CAKLCM010000002">
    <property type="protein sequence ID" value="CAH0525897.1"/>
    <property type="molecule type" value="Genomic_DNA"/>
</dbReference>
<dbReference type="SMART" id="SM01144">
    <property type="entry name" value="DTW"/>
    <property type="match status" value="1"/>
</dbReference>
<accession>A0ABM8ZGV0</accession>
<proteinExistence type="predicted"/>
<dbReference type="Pfam" id="PF03942">
    <property type="entry name" value="DTW"/>
    <property type="match status" value="1"/>
</dbReference>
<dbReference type="PANTHER" id="PTHR21392">
    <property type="entry name" value="TRNA-URIDINE AMINOCARBOXYPROPYLTRANSFERASE 2"/>
    <property type="match status" value="1"/>
</dbReference>
<evidence type="ECO:0000256" key="4">
    <source>
        <dbReference type="ARBA" id="ARBA00022694"/>
    </source>
</evidence>
<dbReference type="PANTHER" id="PTHR21392:SF1">
    <property type="entry name" value="TRNA-URIDINE AMINOCARBOXYPROPYLTRANSFERASE"/>
    <property type="match status" value="1"/>
</dbReference>
<comment type="caution">
    <text evidence="6">The sequence shown here is derived from an EMBL/GenBank/DDBJ whole genome shotgun (WGS) entry which is preliminary data.</text>
</comment>
<feature type="domain" description="DTW" evidence="5">
    <location>
        <begin position="27"/>
        <end position="222"/>
    </location>
</feature>
<dbReference type="RefSeq" id="WP_237484353.1">
    <property type="nucleotide sequence ID" value="NZ_CAKLCM010000002.1"/>
</dbReference>
<dbReference type="InterPro" id="IPR005636">
    <property type="entry name" value="DTW"/>
</dbReference>